<accession>A0A481ZDC5</accession>
<organism evidence="1">
    <name type="scientific">Pithovirus LCPAC406</name>
    <dbReference type="NCBI Taxonomy" id="2506599"/>
    <lineage>
        <taxon>Viruses</taxon>
        <taxon>Pithoviruses</taxon>
    </lineage>
</organism>
<proteinExistence type="predicted"/>
<sequence>MSNEFTFKVLTEEGEEYSHIGLTSEGFDSDVRNMLNKDEILIRGNKITVAVSYPLNDQYEFDIILNRESNFTRFALVKVISQLYQLIYREEKETAKLLIESMAERFKRTGSGHPLGMNKALSCGKYGIWGHDLGDLVLNTVYYDSDKDLYTLAISS</sequence>
<dbReference type="PANTHER" id="PTHR37515">
    <property type="entry name" value="YALI0C09240P"/>
    <property type="match status" value="1"/>
</dbReference>
<reference evidence="1" key="1">
    <citation type="journal article" date="2019" name="MBio">
        <title>Virus Genomes from Deep Sea Sediments Expand the Ocean Megavirome and Support Independent Origins of Viral Gigantism.</title>
        <authorList>
            <person name="Backstrom D."/>
            <person name="Yutin N."/>
            <person name="Jorgensen S.L."/>
            <person name="Dharamshi J."/>
            <person name="Homa F."/>
            <person name="Zaremba-Niedwiedzka K."/>
            <person name="Spang A."/>
            <person name="Wolf Y.I."/>
            <person name="Koonin E.V."/>
            <person name="Ettema T.J."/>
        </authorList>
    </citation>
    <scope>NUCLEOTIDE SEQUENCE</scope>
</reference>
<evidence type="ECO:0000313" key="1">
    <source>
        <dbReference type="EMBL" id="QBK93963.1"/>
    </source>
</evidence>
<protein>
    <submittedName>
        <fullName evidence="1">Uncharacterized protein</fullName>
    </submittedName>
</protein>
<dbReference type="PANTHER" id="PTHR37515:SF2">
    <property type="entry name" value="YALI0C09240P"/>
    <property type="match status" value="1"/>
</dbReference>
<dbReference type="EMBL" id="MK500608">
    <property type="protein sequence ID" value="QBK93963.1"/>
    <property type="molecule type" value="Genomic_DNA"/>
</dbReference>
<gene>
    <name evidence="1" type="ORF">LCPAC406_02770</name>
</gene>
<name>A0A481ZDC5_9VIRU</name>